<keyword evidence="1" id="KW-0472">Membrane</keyword>
<dbReference type="PANTHER" id="PTHR37309:SF1">
    <property type="entry name" value="SLR0284 PROTEIN"/>
    <property type="match status" value="1"/>
</dbReference>
<dbReference type="PANTHER" id="PTHR37309">
    <property type="entry name" value="SLR0284 PROTEIN"/>
    <property type="match status" value="1"/>
</dbReference>
<evidence type="ECO:0000313" key="2">
    <source>
        <dbReference type="EMBL" id="QHO63591.1"/>
    </source>
</evidence>
<organism evidence="2 3">
    <name type="scientific">Candidatus Chazhemtobacterium aquaticus</name>
    <dbReference type="NCBI Taxonomy" id="2715735"/>
    <lineage>
        <taxon>Bacteria</taxon>
        <taxon>Candidatus Chazhemtobacteraceae</taxon>
        <taxon>Candidatus Chazhemtobacterium</taxon>
    </lineage>
</organism>
<proteinExistence type="predicted"/>
<gene>
    <name evidence="2" type="ORF">MICH65_0610</name>
</gene>
<reference evidence="3" key="1">
    <citation type="journal article" date="2020" name="Microorganisms">
        <title>Complete Genome of a Member of a New Bacterial Lineage in the Microgenomates Group Reveals an Unusual Nucleotide Composition Disparity Between Two Strands of DNA and Limited Metabolic Potential.</title>
        <authorList>
            <person name="Kadnikov V.V."/>
            <person name="Mardanov A.V."/>
            <person name="Beletsky A.V."/>
            <person name="Karnachuk O.V."/>
            <person name="Ravin N.V."/>
        </authorList>
    </citation>
    <scope>NUCLEOTIDE SEQUENCE [LARGE SCALE GENOMIC DNA]</scope>
</reference>
<name>A0A857NDU5_9BACT</name>
<keyword evidence="1" id="KW-1133">Transmembrane helix</keyword>
<feature type="transmembrane region" description="Helical" evidence="1">
    <location>
        <begin position="31"/>
        <end position="48"/>
    </location>
</feature>
<dbReference type="Proteomes" id="UP000463983">
    <property type="component" value="Chromosome"/>
</dbReference>
<feature type="transmembrane region" description="Helical" evidence="1">
    <location>
        <begin position="113"/>
        <end position="132"/>
    </location>
</feature>
<accession>A0A857NDU5</accession>
<keyword evidence="1" id="KW-0812">Transmembrane</keyword>
<dbReference type="Pfam" id="PF04020">
    <property type="entry name" value="Phage_holin_4_2"/>
    <property type="match status" value="1"/>
</dbReference>
<feature type="transmembrane region" description="Helical" evidence="1">
    <location>
        <begin position="7"/>
        <end position="25"/>
    </location>
</feature>
<sequence length="134" mass="14800">MKGLIRGFFLSGLVLYLSVLIYPGIIYDGRLETLIIAAIALMLLNRIVKPLIKLFLLPINLITLGLFRWVAHVLTLFLLTRIVSGFGIVGFVFPGWESNGFVIPVFEVSTLMSYVLGSITIGVIASSISWVLED</sequence>
<dbReference type="RefSeq" id="WP_161931965.1">
    <property type="nucleotide sequence ID" value="NZ_CP047901.1"/>
</dbReference>
<dbReference type="AlphaFoldDB" id="A0A857NDU5"/>
<dbReference type="InterPro" id="IPR007165">
    <property type="entry name" value="Phage_holin_4_2"/>
</dbReference>
<dbReference type="EMBL" id="CP047901">
    <property type="protein sequence ID" value="QHO63591.1"/>
    <property type="molecule type" value="Genomic_DNA"/>
</dbReference>
<keyword evidence="3" id="KW-1185">Reference proteome</keyword>
<evidence type="ECO:0000256" key="1">
    <source>
        <dbReference type="SAM" id="Phobius"/>
    </source>
</evidence>
<evidence type="ECO:0008006" key="4">
    <source>
        <dbReference type="Google" id="ProtNLM"/>
    </source>
</evidence>
<protein>
    <recommendedName>
        <fullName evidence="4">Phage holin family protein</fullName>
    </recommendedName>
</protein>
<feature type="transmembrane region" description="Helical" evidence="1">
    <location>
        <begin position="69"/>
        <end position="93"/>
    </location>
</feature>
<dbReference type="KEGG" id="caqa:MICH65_0610"/>
<evidence type="ECO:0000313" key="3">
    <source>
        <dbReference type="Proteomes" id="UP000463983"/>
    </source>
</evidence>